<dbReference type="HOGENOM" id="CLU_3122042_0_0_5"/>
<proteinExistence type="predicted"/>
<name>B6IUY7_RHOCS</name>
<accession>B6IUY7</accession>
<protein>
    <submittedName>
        <fullName evidence="2">Uncharacterized protein</fullName>
    </submittedName>
</protein>
<dbReference type="Proteomes" id="UP000001591">
    <property type="component" value="Chromosome"/>
</dbReference>
<gene>
    <name evidence="2" type="ordered locus">RC1_2694</name>
</gene>
<dbReference type="AlphaFoldDB" id="B6IUY7"/>
<evidence type="ECO:0000313" key="3">
    <source>
        <dbReference type="Proteomes" id="UP000001591"/>
    </source>
</evidence>
<evidence type="ECO:0000313" key="2">
    <source>
        <dbReference type="EMBL" id="ACJ00069.1"/>
    </source>
</evidence>
<evidence type="ECO:0000256" key="1">
    <source>
        <dbReference type="SAM" id="MobiDB-lite"/>
    </source>
</evidence>
<organism evidence="2 3">
    <name type="scientific">Rhodospirillum centenum (strain ATCC 51521 / SW)</name>
    <dbReference type="NCBI Taxonomy" id="414684"/>
    <lineage>
        <taxon>Bacteria</taxon>
        <taxon>Pseudomonadati</taxon>
        <taxon>Pseudomonadota</taxon>
        <taxon>Alphaproteobacteria</taxon>
        <taxon>Rhodospirillales</taxon>
        <taxon>Rhodospirillaceae</taxon>
        <taxon>Rhodospirillum</taxon>
    </lineage>
</organism>
<feature type="region of interest" description="Disordered" evidence="1">
    <location>
        <begin position="1"/>
        <end position="32"/>
    </location>
</feature>
<reference evidence="2 3" key="1">
    <citation type="journal article" date="2010" name="BMC Genomics">
        <title>Metabolic flexibility revealed in the genome of the cyst-forming alpha-1 proteobacterium Rhodospirillum centenum.</title>
        <authorList>
            <person name="Lu Y.K."/>
            <person name="Marden J."/>
            <person name="Han M."/>
            <person name="Swingley W.D."/>
            <person name="Mastrian S.D."/>
            <person name="Chowdhury S.R."/>
            <person name="Hao J."/>
            <person name="Helmy T."/>
            <person name="Kim S."/>
            <person name="Kurdoglu A.A."/>
            <person name="Matthies H.J."/>
            <person name="Rollo D."/>
            <person name="Stothard P."/>
            <person name="Blankenship R.E."/>
            <person name="Bauer C.E."/>
            <person name="Touchman J.W."/>
        </authorList>
    </citation>
    <scope>NUCLEOTIDE SEQUENCE [LARGE SCALE GENOMIC DNA]</scope>
    <source>
        <strain evidence="3">ATCC 51521 / SW</strain>
    </source>
</reference>
<dbReference type="EMBL" id="CP000613">
    <property type="protein sequence ID" value="ACJ00069.1"/>
    <property type="molecule type" value="Genomic_DNA"/>
</dbReference>
<sequence length="50" mass="5085">MPVLRRDCPPSGPVGVALATRHGKDGRGSACPSKRMMAGSAFPFGMATPG</sequence>
<dbReference type="KEGG" id="rce:RC1_2694"/>
<keyword evidence="3" id="KW-1185">Reference proteome</keyword>